<evidence type="ECO:0000256" key="1">
    <source>
        <dbReference type="SAM" id="MobiDB-lite"/>
    </source>
</evidence>
<dbReference type="AlphaFoldDB" id="A0A699QRC8"/>
<accession>A0A699QRC8</accession>
<feature type="non-terminal residue" evidence="2">
    <location>
        <position position="97"/>
    </location>
</feature>
<reference evidence="2" key="1">
    <citation type="journal article" date="2019" name="Sci. Rep.">
        <title>Draft genome of Tanacetum cinerariifolium, the natural source of mosquito coil.</title>
        <authorList>
            <person name="Yamashiro T."/>
            <person name="Shiraishi A."/>
            <person name="Satake H."/>
            <person name="Nakayama K."/>
        </authorList>
    </citation>
    <scope>NUCLEOTIDE SEQUENCE</scope>
</reference>
<feature type="region of interest" description="Disordered" evidence="1">
    <location>
        <begin position="1"/>
        <end position="21"/>
    </location>
</feature>
<protein>
    <recommendedName>
        <fullName evidence="3">Reverse transcriptase domain-containing protein</fullName>
    </recommendedName>
</protein>
<name>A0A699QRC8_TANCI</name>
<feature type="compositionally biased region" description="Low complexity" evidence="1">
    <location>
        <begin position="10"/>
        <end position="20"/>
    </location>
</feature>
<proteinExistence type="predicted"/>
<gene>
    <name evidence="2" type="ORF">Tci_849669</name>
</gene>
<sequence length="97" mass="10760">MAPVTRRGQNTPPNNTNPNNMTLESVQAMIDQALLQNSTNGDGSLRTEGIVGLTQWIEKWNWFSKSVVVLLKMRLSLMFLRTGSTTLSKGLQILEAV</sequence>
<dbReference type="EMBL" id="BKCJ011062209">
    <property type="protein sequence ID" value="GFC77699.1"/>
    <property type="molecule type" value="Genomic_DNA"/>
</dbReference>
<organism evidence="2">
    <name type="scientific">Tanacetum cinerariifolium</name>
    <name type="common">Dalmatian daisy</name>
    <name type="synonym">Chrysanthemum cinerariifolium</name>
    <dbReference type="NCBI Taxonomy" id="118510"/>
    <lineage>
        <taxon>Eukaryota</taxon>
        <taxon>Viridiplantae</taxon>
        <taxon>Streptophyta</taxon>
        <taxon>Embryophyta</taxon>
        <taxon>Tracheophyta</taxon>
        <taxon>Spermatophyta</taxon>
        <taxon>Magnoliopsida</taxon>
        <taxon>eudicotyledons</taxon>
        <taxon>Gunneridae</taxon>
        <taxon>Pentapetalae</taxon>
        <taxon>asterids</taxon>
        <taxon>campanulids</taxon>
        <taxon>Asterales</taxon>
        <taxon>Asteraceae</taxon>
        <taxon>Asteroideae</taxon>
        <taxon>Anthemideae</taxon>
        <taxon>Anthemidinae</taxon>
        <taxon>Tanacetum</taxon>
    </lineage>
</organism>
<evidence type="ECO:0008006" key="3">
    <source>
        <dbReference type="Google" id="ProtNLM"/>
    </source>
</evidence>
<evidence type="ECO:0000313" key="2">
    <source>
        <dbReference type="EMBL" id="GFC77699.1"/>
    </source>
</evidence>
<comment type="caution">
    <text evidence="2">The sequence shown here is derived from an EMBL/GenBank/DDBJ whole genome shotgun (WGS) entry which is preliminary data.</text>
</comment>